<evidence type="ECO:0000313" key="1">
    <source>
        <dbReference type="EMBL" id="GIY34674.1"/>
    </source>
</evidence>
<sequence length="73" mass="8430">NPQHQGWLSHHEVVGSMLLSSNWNGGVECIMVHTTTFIFDHPAVKQSSVIWEKMNCLRHEGIVFKQPKHCRHL</sequence>
<dbReference type="EMBL" id="BPLQ01008087">
    <property type="protein sequence ID" value="GIY34674.1"/>
    <property type="molecule type" value="Genomic_DNA"/>
</dbReference>
<keyword evidence="2" id="KW-1185">Reference proteome</keyword>
<proteinExistence type="predicted"/>
<comment type="caution">
    <text evidence="1">The sequence shown here is derived from an EMBL/GenBank/DDBJ whole genome shotgun (WGS) entry which is preliminary data.</text>
</comment>
<dbReference type="Proteomes" id="UP001054837">
    <property type="component" value="Unassembled WGS sequence"/>
</dbReference>
<dbReference type="AlphaFoldDB" id="A0AAV4SNX3"/>
<reference evidence="1 2" key="1">
    <citation type="submission" date="2021-06" db="EMBL/GenBank/DDBJ databases">
        <title>Caerostris darwini draft genome.</title>
        <authorList>
            <person name="Kono N."/>
            <person name="Arakawa K."/>
        </authorList>
    </citation>
    <scope>NUCLEOTIDE SEQUENCE [LARGE SCALE GENOMIC DNA]</scope>
</reference>
<organism evidence="1 2">
    <name type="scientific">Caerostris darwini</name>
    <dbReference type="NCBI Taxonomy" id="1538125"/>
    <lineage>
        <taxon>Eukaryota</taxon>
        <taxon>Metazoa</taxon>
        <taxon>Ecdysozoa</taxon>
        <taxon>Arthropoda</taxon>
        <taxon>Chelicerata</taxon>
        <taxon>Arachnida</taxon>
        <taxon>Araneae</taxon>
        <taxon>Araneomorphae</taxon>
        <taxon>Entelegynae</taxon>
        <taxon>Araneoidea</taxon>
        <taxon>Araneidae</taxon>
        <taxon>Caerostris</taxon>
    </lineage>
</organism>
<accession>A0AAV4SNX3</accession>
<evidence type="ECO:0000313" key="2">
    <source>
        <dbReference type="Proteomes" id="UP001054837"/>
    </source>
</evidence>
<gene>
    <name evidence="1" type="ORF">CDAR_603301</name>
</gene>
<protein>
    <submittedName>
        <fullName evidence="1">Uncharacterized protein</fullName>
    </submittedName>
</protein>
<name>A0AAV4SNX3_9ARAC</name>
<feature type="non-terminal residue" evidence="1">
    <location>
        <position position="1"/>
    </location>
</feature>